<dbReference type="SUPFAM" id="SSF56784">
    <property type="entry name" value="HAD-like"/>
    <property type="match status" value="1"/>
</dbReference>
<name>A0A060SYZ9_BLAAD</name>
<dbReference type="InterPro" id="IPR036412">
    <property type="entry name" value="HAD-like_sf"/>
</dbReference>
<evidence type="ECO:0000256" key="1">
    <source>
        <dbReference type="SAM" id="MobiDB-lite"/>
    </source>
</evidence>
<feature type="compositionally biased region" description="Polar residues" evidence="1">
    <location>
        <begin position="107"/>
        <end position="118"/>
    </location>
</feature>
<dbReference type="InterPro" id="IPR044924">
    <property type="entry name" value="HAD-SF_hydro_IA_REG-2-like_cap"/>
</dbReference>
<protein>
    <submittedName>
        <fullName evidence="2">ARAD1C01386p</fullName>
    </submittedName>
</protein>
<feature type="compositionally biased region" description="Basic residues" evidence="1">
    <location>
        <begin position="128"/>
        <end position="138"/>
    </location>
</feature>
<accession>A0A060SYZ9</accession>
<proteinExistence type="predicted"/>
<reference evidence="2" key="2">
    <citation type="submission" date="2014-06" db="EMBL/GenBank/DDBJ databases">
        <title>The complete genome of Blastobotrys (Arxula) adeninivorans LS3 - a yeast of biotechnological interest.</title>
        <authorList>
            <person name="Kunze G."/>
            <person name="Gaillardin C."/>
            <person name="Czernicka M."/>
            <person name="Durrens P."/>
            <person name="Martin T."/>
            <person name="Boer E."/>
            <person name="Gabaldon T."/>
            <person name="Cruz J."/>
            <person name="Talla E."/>
            <person name="Marck C."/>
            <person name="Goffeau A."/>
            <person name="Barbe V."/>
            <person name="Baret P."/>
            <person name="Baronian K."/>
            <person name="Beier S."/>
            <person name="Bleykasten C."/>
            <person name="Bode R."/>
            <person name="Casaregola S."/>
            <person name="Despons L."/>
            <person name="Fairhead C."/>
            <person name="Giersberg M."/>
            <person name="Gierski P."/>
            <person name="Hahnel U."/>
            <person name="Hartmann A."/>
            <person name="Jankowska D."/>
            <person name="Jubin C."/>
            <person name="Jung P."/>
            <person name="Lafontaine I."/>
            <person name="Leh-Louis V."/>
            <person name="Lemaire M."/>
            <person name="Marcet-Houben M."/>
            <person name="Mascher M."/>
            <person name="Morel G."/>
            <person name="Richard G.-F."/>
            <person name="Riechen J."/>
            <person name="Sacerdot C."/>
            <person name="Sarkar A."/>
            <person name="Savel G."/>
            <person name="Schacherer J."/>
            <person name="Sherman D."/>
            <person name="Straub M.-L."/>
            <person name="Stein N."/>
            <person name="Thierry A."/>
            <person name="Trautwein-Schult A."/>
            <person name="Westhof E."/>
            <person name="Worch S."/>
            <person name="Dujon B."/>
            <person name="Souciet J.-L."/>
            <person name="Wincker P."/>
            <person name="Scholz U."/>
            <person name="Neuveglise N."/>
        </authorList>
    </citation>
    <scope>NUCLEOTIDE SEQUENCE</scope>
    <source>
        <strain evidence="2">LS3</strain>
    </source>
</reference>
<feature type="region of interest" description="Disordered" evidence="1">
    <location>
        <begin position="412"/>
        <end position="440"/>
    </location>
</feature>
<organism evidence="2">
    <name type="scientific">Blastobotrys adeninivorans</name>
    <name type="common">Yeast</name>
    <name type="synonym">Arxula adeninivorans</name>
    <dbReference type="NCBI Taxonomy" id="409370"/>
    <lineage>
        <taxon>Eukaryota</taxon>
        <taxon>Fungi</taxon>
        <taxon>Dikarya</taxon>
        <taxon>Ascomycota</taxon>
        <taxon>Saccharomycotina</taxon>
        <taxon>Dipodascomycetes</taxon>
        <taxon>Dipodascales</taxon>
        <taxon>Trichomonascaceae</taxon>
        <taxon>Blastobotrys</taxon>
    </lineage>
</organism>
<feature type="compositionally biased region" description="Basic and acidic residues" evidence="1">
    <location>
        <begin position="95"/>
        <end position="105"/>
    </location>
</feature>
<dbReference type="InterPro" id="IPR023214">
    <property type="entry name" value="HAD_sf"/>
</dbReference>
<gene>
    <name evidence="2" type="ORF">GNLVRS02_ARAD1C01386g</name>
</gene>
<feature type="compositionally biased region" description="Basic and acidic residues" evidence="1">
    <location>
        <begin position="48"/>
        <end position="61"/>
    </location>
</feature>
<evidence type="ECO:0000313" key="2">
    <source>
        <dbReference type="EMBL" id="CDP33953.1"/>
    </source>
</evidence>
<dbReference type="Gene3D" id="1.10.150.720">
    <property type="entry name" value="Haloacid dehalogenase-like hydrolase"/>
    <property type="match status" value="1"/>
</dbReference>
<dbReference type="Gene3D" id="3.40.50.1000">
    <property type="entry name" value="HAD superfamily/HAD-like"/>
    <property type="match status" value="1"/>
</dbReference>
<dbReference type="AlphaFoldDB" id="A0A060SYZ9"/>
<sequence length="463" mass="52675">MRCLRTGLHSTVAARCFARKCGSTFTSVRWKSTDSTPRPESKPVPQKHTNEPGSKHNETRPRLVHRHSRWAPKPGGKFGQPRSQEGPNHGATSNEKSEPTNERWNQKSHQQGPSQTMSAKGPEMSYQKPRRPAFGHSHNKYIRPSILLLSDRLVVQRKHPMGVIMAQESSKHGLNVPWFKLARSFYEHSKRNQRALGLYDRTQFEDPNFDFGKKYQAHMDETIANTFNKYRHLAKGDLNSANFARLCFQTSSRAMAPSSYFIPEIVQEFILSLNRFGIRWAIISNDGPHFETTLSELNRKLSPSRQLFVPGSGPMIINASKDGYYKPQARIFHRALRLTRNPDRALFVGINPVLDNVPESISLRSVLMTEQLKEPCSDITGKTRAEINRMARFRIKELKELGGYVFPDGAVQLSAPEPREERRKWGPKGPEPNQNSPTDLYSLLVPEAIGDSIVEDPFDPRVN</sequence>
<feature type="compositionally biased region" description="Polar residues" evidence="1">
    <location>
        <begin position="27"/>
        <end position="38"/>
    </location>
</feature>
<reference evidence="2" key="1">
    <citation type="submission" date="2014-02" db="EMBL/GenBank/DDBJ databases">
        <authorList>
            <person name="Genoscope - CEA"/>
        </authorList>
    </citation>
    <scope>NUCLEOTIDE SEQUENCE</scope>
    <source>
        <strain evidence="2">LS3</strain>
    </source>
</reference>
<dbReference type="EMBL" id="HG937693">
    <property type="protein sequence ID" value="CDP33953.1"/>
    <property type="molecule type" value="Genomic_DNA"/>
</dbReference>
<feature type="compositionally biased region" description="Polar residues" evidence="1">
    <location>
        <begin position="81"/>
        <end position="94"/>
    </location>
</feature>
<feature type="region of interest" description="Disordered" evidence="1">
    <location>
        <begin position="27"/>
        <end position="138"/>
    </location>
</feature>